<dbReference type="EMBL" id="DSDK01000229">
    <property type="protein sequence ID" value="HDR50798.1"/>
    <property type="molecule type" value="Genomic_DNA"/>
</dbReference>
<sequence length="80" mass="9687">MKRKVIIHKHLFKNAGTTFDWSLHNNFGTDFCDHRDDEPMRKEGQPYLIRYLKEHPNIKALSSHHVWFRFQPDEEIDLIP</sequence>
<dbReference type="Gene3D" id="3.40.50.300">
    <property type="entry name" value="P-loop containing nucleotide triphosphate hydrolases"/>
    <property type="match status" value="1"/>
</dbReference>
<protein>
    <submittedName>
        <fullName evidence="1">Uncharacterized protein</fullName>
    </submittedName>
</protein>
<dbReference type="AlphaFoldDB" id="A0A831PPN9"/>
<gene>
    <name evidence="1" type="ORF">ENN90_04130</name>
</gene>
<dbReference type="Proteomes" id="UP000886047">
    <property type="component" value="Unassembled WGS sequence"/>
</dbReference>
<name>A0A831PPN9_9BACT</name>
<reference evidence="1" key="1">
    <citation type="journal article" date="2020" name="mSystems">
        <title>Genome- and Community-Level Interaction Insights into Carbon Utilization and Element Cycling Functions of Hydrothermarchaeota in Hydrothermal Sediment.</title>
        <authorList>
            <person name="Zhou Z."/>
            <person name="Liu Y."/>
            <person name="Xu W."/>
            <person name="Pan J."/>
            <person name="Luo Z.H."/>
            <person name="Li M."/>
        </authorList>
    </citation>
    <scope>NUCLEOTIDE SEQUENCE [LARGE SCALE GENOMIC DNA]</scope>
    <source>
        <strain evidence="1">SpSt-1217</strain>
    </source>
</reference>
<evidence type="ECO:0000313" key="1">
    <source>
        <dbReference type="EMBL" id="HDR50798.1"/>
    </source>
</evidence>
<proteinExistence type="predicted"/>
<comment type="caution">
    <text evidence="1">The sequence shown here is derived from an EMBL/GenBank/DDBJ whole genome shotgun (WGS) entry which is preliminary data.</text>
</comment>
<dbReference type="InterPro" id="IPR027417">
    <property type="entry name" value="P-loop_NTPase"/>
</dbReference>
<organism evidence="1">
    <name type="scientific">Mariniphaga anaerophila</name>
    <dbReference type="NCBI Taxonomy" id="1484053"/>
    <lineage>
        <taxon>Bacteria</taxon>
        <taxon>Pseudomonadati</taxon>
        <taxon>Bacteroidota</taxon>
        <taxon>Bacteroidia</taxon>
        <taxon>Marinilabiliales</taxon>
        <taxon>Prolixibacteraceae</taxon>
        <taxon>Mariniphaga</taxon>
    </lineage>
</organism>
<feature type="non-terminal residue" evidence="1">
    <location>
        <position position="80"/>
    </location>
</feature>
<accession>A0A831PPN9</accession>